<dbReference type="EMBL" id="JACQAY010000281">
    <property type="protein sequence ID" value="MBI3540304.1"/>
    <property type="molecule type" value="Genomic_DNA"/>
</dbReference>
<sequence>MVMLRMTVRGAGGRDTSGLFVLDTGAGFLALDRELATGLGIVDTAVAGRADAVDLATSPLPRMSLGNWSLDQVQPVLTIDGSVIRRVTDRPVLGLLGQRPLEDRCVVLDYGEKTATLVPMVRESEDTQVADEAADDSSDADAAARSRAAIGFALSPGAVAVRFALAGDGKILVRGRVADPRPPRWSRALNLLVDTGATKTVLFDEAVSGVIAHAGAWPTLRGLSAPTLIGAAEARLSMVPALEIAGIARRGRPRPAARVAGIDVGLIRSDLSGVLSRVTRTTIHGLLGYSFLKHFRVAIDYPHRVLWLDPIPHYRDERPYEYCHVGLELERRDGAAIVTGVAAGSPAARAGIRREDELVALDGAPSRTLDLMDLARRMEGPPGSTVTIVMRRGAVERTHRLVRRRLL</sequence>
<accession>A0A9D6L9I2</accession>
<feature type="domain" description="PDZ" evidence="2">
    <location>
        <begin position="310"/>
        <end position="393"/>
    </location>
</feature>
<dbReference type="InterPro" id="IPR036034">
    <property type="entry name" value="PDZ_sf"/>
</dbReference>
<dbReference type="InterPro" id="IPR001478">
    <property type="entry name" value="PDZ"/>
</dbReference>
<dbReference type="AlphaFoldDB" id="A0A9D6L9I2"/>
<dbReference type="InterPro" id="IPR001995">
    <property type="entry name" value="Peptidase_A2_cat"/>
</dbReference>
<proteinExistence type="predicted"/>
<dbReference type="Pfam" id="PF13650">
    <property type="entry name" value="Asp_protease_2"/>
    <property type="match status" value="1"/>
</dbReference>
<dbReference type="SUPFAM" id="SSF50156">
    <property type="entry name" value="PDZ domain-like"/>
    <property type="match status" value="1"/>
</dbReference>
<evidence type="ECO:0000259" key="3">
    <source>
        <dbReference type="PROSITE" id="PS50175"/>
    </source>
</evidence>
<protein>
    <submittedName>
        <fullName evidence="4">PDZ domain-containing protein</fullName>
    </submittedName>
</protein>
<dbReference type="InterPro" id="IPR041489">
    <property type="entry name" value="PDZ_6"/>
</dbReference>
<feature type="domain" description="Peptidase A2" evidence="3">
    <location>
        <begin position="189"/>
        <end position="231"/>
    </location>
</feature>
<dbReference type="Gene3D" id="2.30.42.10">
    <property type="match status" value="1"/>
</dbReference>
<dbReference type="SMART" id="SM00228">
    <property type="entry name" value="PDZ"/>
    <property type="match status" value="1"/>
</dbReference>
<dbReference type="Pfam" id="PF17820">
    <property type="entry name" value="PDZ_6"/>
    <property type="match status" value="1"/>
</dbReference>
<dbReference type="PROSITE" id="PS00141">
    <property type="entry name" value="ASP_PROTEASE"/>
    <property type="match status" value="1"/>
</dbReference>
<gene>
    <name evidence="4" type="ORF">HY076_08540</name>
</gene>
<dbReference type="InterPro" id="IPR001969">
    <property type="entry name" value="Aspartic_peptidase_AS"/>
</dbReference>
<keyword evidence="1" id="KW-0378">Hydrolase</keyword>
<dbReference type="PROSITE" id="PS50175">
    <property type="entry name" value="ASP_PROT_RETROV"/>
    <property type="match status" value="1"/>
</dbReference>
<evidence type="ECO:0000256" key="1">
    <source>
        <dbReference type="ARBA" id="ARBA00022801"/>
    </source>
</evidence>
<comment type="caution">
    <text evidence="4">The sequence shown here is derived from an EMBL/GenBank/DDBJ whole genome shotgun (WGS) entry which is preliminary data.</text>
</comment>
<name>A0A9D6L9I2_UNCEI</name>
<dbReference type="Gene3D" id="2.40.70.10">
    <property type="entry name" value="Acid Proteases"/>
    <property type="match status" value="2"/>
</dbReference>
<evidence type="ECO:0000313" key="5">
    <source>
        <dbReference type="Proteomes" id="UP000807850"/>
    </source>
</evidence>
<evidence type="ECO:0000259" key="2">
    <source>
        <dbReference type="PROSITE" id="PS50106"/>
    </source>
</evidence>
<dbReference type="InterPro" id="IPR021109">
    <property type="entry name" value="Peptidase_aspartic_dom_sf"/>
</dbReference>
<evidence type="ECO:0000313" key="4">
    <source>
        <dbReference type="EMBL" id="MBI3540304.1"/>
    </source>
</evidence>
<dbReference type="Proteomes" id="UP000807850">
    <property type="component" value="Unassembled WGS sequence"/>
</dbReference>
<dbReference type="GO" id="GO:0004190">
    <property type="term" value="F:aspartic-type endopeptidase activity"/>
    <property type="evidence" value="ECO:0007669"/>
    <property type="project" value="InterPro"/>
</dbReference>
<dbReference type="CDD" id="cd06782">
    <property type="entry name" value="cpPDZ_CPP-like"/>
    <property type="match status" value="1"/>
</dbReference>
<dbReference type="PROSITE" id="PS50106">
    <property type="entry name" value="PDZ"/>
    <property type="match status" value="1"/>
</dbReference>
<reference evidence="4" key="1">
    <citation type="submission" date="2020-07" db="EMBL/GenBank/DDBJ databases">
        <title>Huge and variable diversity of episymbiotic CPR bacteria and DPANN archaea in groundwater ecosystems.</title>
        <authorList>
            <person name="He C.Y."/>
            <person name="Keren R."/>
            <person name="Whittaker M."/>
            <person name="Farag I.F."/>
            <person name="Doudna J."/>
            <person name="Cate J.H.D."/>
            <person name="Banfield J.F."/>
        </authorList>
    </citation>
    <scope>NUCLEOTIDE SEQUENCE</scope>
    <source>
        <strain evidence="4">NC_groundwater_928_Pr1_S-0.2um_72_17</strain>
    </source>
</reference>
<organism evidence="4 5">
    <name type="scientific">Eiseniibacteriota bacterium</name>
    <dbReference type="NCBI Taxonomy" id="2212470"/>
    <lineage>
        <taxon>Bacteria</taxon>
        <taxon>Candidatus Eiseniibacteriota</taxon>
    </lineage>
</organism>
<dbReference type="GO" id="GO:0006508">
    <property type="term" value="P:proteolysis"/>
    <property type="evidence" value="ECO:0007669"/>
    <property type="project" value="InterPro"/>
</dbReference>